<evidence type="ECO:0000256" key="6">
    <source>
        <dbReference type="PROSITE-ProRule" id="PRU00169"/>
    </source>
</evidence>
<dbReference type="GO" id="GO:0000160">
    <property type="term" value="P:phosphorelay signal transduction system"/>
    <property type="evidence" value="ECO:0007669"/>
    <property type="project" value="UniProtKB-KW"/>
</dbReference>
<reference evidence="8 9" key="1">
    <citation type="submission" date="2019-03" db="EMBL/GenBank/DDBJ databases">
        <title>Metabolic potential of uncultured bacteria and archaea associated with petroleum seepage in deep-sea sediments.</title>
        <authorList>
            <person name="Dong X."/>
            <person name="Hubert C."/>
        </authorList>
    </citation>
    <scope>NUCLEOTIDE SEQUENCE [LARGE SCALE GENOMIC DNA]</scope>
    <source>
        <strain evidence="8">E44_bin3</strain>
    </source>
</reference>
<evidence type="ECO:0000313" key="9">
    <source>
        <dbReference type="Proteomes" id="UP000316517"/>
    </source>
</evidence>
<name>A0A523TG30_UNCAE</name>
<dbReference type="InterPro" id="IPR050595">
    <property type="entry name" value="Bact_response_regulator"/>
</dbReference>
<dbReference type="GO" id="GO:0003677">
    <property type="term" value="F:DNA binding"/>
    <property type="evidence" value="ECO:0007669"/>
    <property type="project" value="UniProtKB-KW"/>
</dbReference>
<dbReference type="CDD" id="cd17574">
    <property type="entry name" value="REC_OmpR"/>
    <property type="match status" value="1"/>
</dbReference>
<keyword evidence="2" id="KW-0902">Two-component regulatory system</keyword>
<keyword evidence="3" id="KW-0805">Transcription regulation</keyword>
<dbReference type="Proteomes" id="UP000316517">
    <property type="component" value="Unassembled WGS sequence"/>
</dbReference>
<dbReference type="EMBL" id="SOJT01000087">
    <property type="protein sequence ID" value="TET29287.1"/>
    <property type="molecule type" value="Genomic_DNA"/>
</dbReference>
<evidence type="ECO:0000256" key="3">
    <source>
        <dbReference type="ARBA" id="ARBA00023015"/>
    </source>
</evidence>
<evidence type="ECO:0000256" key="2">
    <source>
        <dbReference type="ARBA" id="ARBA00023012"/>
    </source>
</evidence>
<feature type="domain" description="Response regulatory" evidence="7">
    <location>
        <begin position="4"/>
        <end position="126"/>
    </location>
</feature>
<dbReference type="SMART" id="SM00448">
    <property type="entry name" value="REC"/>
    <property type="match status" value="1"/>
</dbReference>
<keyword evidence="5" id="KW-0804">Transcription</keyword>
<dbReference type="PROSITE" id="PS50110">
    <property type="entry name" value="RESPONSE_REGULATORY"/>
    <property type="match status" value="1"/>
</dbReference>
<protein>
    <submittedName>
        <fullName evidence="8">Response regulator</fullName>
    </submittedName>
</protein>
<sequence>MAHKILIVDDDRDFVEISRATLESKGYQVVAAYDGKEGLEKALKEDPDLIVLDVMMATQTEGLEVARQMREHKSLKKTPILMVTAIRERMDISSKIGPDKNWLPVTEFIEKPFPPHKLLKKIDQLLSRKK</sequence>
<organism evidence="8 9">
    <name type="scientific">Aerophobetes bacterium</name>
    <dbReference type="NCBI Taxonomy" id="2030807"/>
    <lineage>
        <taxon>Bacteria</taxon>
        <taxon>Candidatus Aerophobota</taxon>
    </lineage>
</organism>
<dbReference type="InterPro" id="IPR011006">
    <property type="entry name" value="CheY-like_superfamily"/>
</dbReference>
<dbReference type="InterPro" id="IPR001789">
    <property type="entry name" value="Sig_transdc_resp-reg_receiver"/>
</dbReference>
<dbReference type="SUPFAM" id="SSF52172">
    <property type="entry name" value="CheY-like"/>
    <property type="match status" value="1"/>
</dbReference>
<keyword evidence="4" id="KW-0238">DNA-binding</keyword>
<dbReference type="AlphaFoldDB" id="A0A523TG30"/>
<dbReference type="FunFam" id="3.40.50.2300:FF:000001">
    <property type="entry name" value="DNA-binding response regulator PhoB"/>
    <property type="match status" value="1"/>
</dbReference>
<dbReference type="Pfam" id="PF00072">
    <property type="entry name" value="Response_reg"/>
    <property type="match status" value="1"/>
</dbReference>
<evidence type="ECO:0000256" key="4">
    <source>
        <dbReference type="ARBA" id="ARBA00023125"/>
    </source>
</evidence>
<comment type="caution">
    <text evidence="8">The sequence shown here is derived from an EMBL/GenBank/DDBJ whole genome shotgun (WGS) entry which is preliminary data.</text>
</comment>
<evidence type="ECO:0000313" key="8">
    <source>
        <dbReference type="EMBL" id="TET29287.1"/>
    </source>
</evidence>
<dbReference type="Gene3D" id="3.40.50.2300">
    <property type="match status" value="1"/>
</dbReference>
<evidence type="ECO:0000256" key="5">
    <source>
        <dbReference type="ARBA" id="ARBA00023163"/>
    </source>
</evidence>
<evidence type="ECO:0000256" key="1">
    <source>
        <dbReference type="ARBA" id="ARBA00022553"/>
    </source>
</evidence>
<evidence type="ECO:0000259" key="7">
    <source>
        <dbReference type="PROSITE" id="PS50110"/>
    </source>
</evidence>
<accession>A0A523TG30</accession>
<proteinExistence type="predicted"/>
<keyword evidence="1 6" id="KW-0597">Phosphoprotein</keyword>
<gene>
    <name evidence="8" type="ORF">E3J68_01945</name>
</gene>
<dbReference type="PANTHER" id="PTHR44591">
    <property type="entry name" value="STRESS RESPONSE REGULATOR PROTEIN 1"/>
    <property type="match status" value="1"/>
</dbReference>
<feature type="modified residue" description="4-aspartylphosphate" evidence="6">
    <location>
        <position position="53"/>
    </location>
</feature>
<dbReference type="PANTHER" id="PTHR44591:SF14">
    <property type="entry name" value="PROTEIN PILG"/>
    <property type="match status" value="1"/>
</dbReference>